<dbReference type="Gene3D" id="3.40.50.300">
    <property type="entry name" value="P-loop containing nucleotide triphosphate hydrolases"/>
    <property type="match status" value="1"/>
</dbReference>
<dbReference type="PANTHER" id="PTHR42957">
    <property type="entry name" value="HELICASE MJ1565-RELATED"/>
    <property type="match status" value="1"/>
</dbReference>
<keyword evidence="2" id="KW-1185">Reference proteome</keyword>
<protein>
    <recommendedName>
        <fullName evidence="3">Zona occludens toxin N-terminal domain-containing protein</fullName>
    </recommendedName>
</protein>
<evidence type="ECO:0000313" key="2">
    <source>
        <dbReference type="Proteomes" id="UP000799779"/>
    </source>
</evidence>
<dbReference type="OrthoDB" id="2316594at2759"/>
<name>A0A6A5VX39_9PLEO</name>
<evidence type="ECO:0000313" key="1">
    <source>
        <dbReference type="EMBL" id="KAF1994123.1"/>
    </source>
</evidence>
<dbReference type="PANTHER" id="PTHR42957:SF1">
    <property type="entry name" value="HELICASE MJ1565-RELATED"/>
    <property type="match status" value="1"/>
</dbReference>
<dbReference type="Proteomes" id="UP000799779">
    <property type="component" value="Unassembled WGS sequence"/>
</dbReference>
<gene>
    <name evidence="1" type="ORF">P154DRAFT_448366</name>
</gene>
<proteinExistence type="predicted"/>
<evidence type="ECO:0008006" key="3">
    <source>
        <dbReference type="Google" id="ProtNLM"/>
    </source>
</evidence>
<reference evidence="1" key="1">
    <citation type="journal article" date="2020" name="Stud. Mycol.">
        <title>101 Dothideomycetes genomes: a test case for predicting lifestyles and emergence of pathogens.</title>
        <authorList>
            <person name="Haridas S."/>
            <person name="Albert R."/>
            <person name="Binder M."/>
            <person name="Bloem J."/>
            <person name="Labutti K."/>
            <person name="Salamov A."/>
            <person name="Andreopoulos B."/>
            <person name="Baker S."/>
            <person name="Barry K."/>
            <person name="Bills G."/>
            <person name="Bluhm B."/>
            <person name="Cannon C."/>
            <person name="Castanera R."/>
            <person name="Culley D."/>
            <person name="Daum C."/>
            <person name="Ezra D."/>
            <person name="Gonzalez J."/>
            <person name="Henrissat B."/>
            <person name="Kuo A."/>
            <person name="Liang C."/>
            <person name="Lipzen A."/>
            <person name="Lutzoni F."/>
            <person name="Magnuson J."/>
            <person name="Mondo S."/>
            <person name="Nolan M."/>
            <person name="Ohm R."/>
            <person name="Pangilinan J."/>
            <person name="Park H.-J."/>
            <person name="Ramirez L."/>
            <person name="Alfaro M."/>
            <person name="Sun H."/>
            <person name="Tritt A."/>
            <person name="Yoshinaga Y."/>
            <person name="Zwiers L.-H."/>
            <person name="Turgeon B."/>
            <person name="Goodwin S."/>
            <person name="Spatafora J."/>
            <person name="Crous P."/>
            <person name="Grigoriev I."/>
        </authorList>
    </citation>
    <scope>NUCLEOTIDE SEQUENCE</scope>
    <source>
        <strain evidence="1">CBS 123094</strain>
    </source>
</reference>
<dbReference type="EMBL" id="ML977670">
    <property type="protein sequence ID" value="KAF1994123.1"/>
    <property type="molecule type" value="Genomic_DNA"/>
</dbReference>
<dbReference type="InterPro" id="IPR027417">
    <property type="entry name" value="P-loop_NTPase"/>
</dbReference>
<dbReference type="SUPFAM" id="SSF52540">
    <property type="entry name" value="P-loop containing nucleoside triphosphate hydrolases"/>
    <property type="match status" value="1"/>
</dbReference>
<dbReference type="AlphaFoldDB" id="A0A6A5VX39"/>
<organism evidence="1 2">
    <name type="scientific">Amniculicola lignicola CBS 123094</name>
    <dbReference type="NCBI Taxonomy" id="1392246"/>
    <lineage>
        <taxon>Eukaryota</taxon>
        <taxon>Fungi</taxon>
        <taxon>Dikarya</taxon>
        <taxon>Ascomycota</taxon>
        <taxon>Pezizomycotina</taxon>
        <taxon>Dothideomycetes</taxon>
        <taxon>Pleosporomycetidae</taxon>
        <taxon>Pleosporales</taxon>
        <taxon>Amniculicolaceae</taxon>
        <taxon>Amniculicola</taxon>
    </lineage>
</organism>
<accession>A0A6A5VX39</accession>
<dbReference type="InterPro" id="IPR008571">
    <property type="entry name" value="HerA-like"/>
</dbReference>
<sequence>MDLLLTDTTVSTTVEAAASTTSELDSEIRHAPLISEGILLKARKGTVPQYGLLGTYAPDGVEESRAKIFLNTNVPFSAFICGVQGSGKSHTTACILENALIPSPNLGRLENPVSAMIFSYGEFSSDGGGFSISEAAFLATSHPAFPGQCVKKITVLTSPSNKALGNLYRRLPNVTVIPFKLKSRSLDINTMLKLMAVNESGHTPLYLATVESILREMAAASEDGRFDYVVFKAKLKRCQFNAMQKNALDQRLALLESYLDPNDHSPEPTFEPGEVTIMDLSCPFTDANTACVMFKIGLQRYLQSKAYGKMIVLDEAHKYMLNVPGAKALTDYLLTIVRLQRHYGARVVISTQEPTVMSELIPLCSLKVIHRFSSPEWFAALRKHIPMSADDKDDTLLRIEQLKTGAALVYSSEAVLGKTDSGTLIKGTGRMLKVHVRKRVTSDGGQSIMSV</sequence>